<keyword evidence="2" id="KW-0812">Transmembrane</keyword>
<dbReference type="Pfam" id="PF00892">
    <property type="entry name" value="EamA"/>
    <property type="match status" value="2"/>
</dbReference>
<dbReference type="Proteomes" id="UP000298460">
    <property type="component" value="Unassembled WGS sequence"/>
</dbReference>
<comment type="caution">
    <text evidence="4">The sequence shown here is derived from an EMBL/GenBank/DDBJ whole genome shotgun (WGS) entry which is preliminary data.</text>
</comment>
<evidence type="ECO:0000313" key="5">
    <source>
        <dbReference type="Proteomes" id="UP000298460"/>
    </source>
</evidence>
<dbReference type="InterPro" id="IPR000620">
    <property type="entry name" value="EamA_dom"/>
</dbReference>
<gene>
    <name evidence="4" type="ORF">E4K67_15225</name>
</gene>
<feature type="transmembrane region" description="Helical" evidence="2">
    <location>
        <begin position="30"/>
        <end position="47"/>
    </location>
</feature>
<name>A0A4Z0R359_9FIRM</name>
<keyword evidence="5" id="KW-1185">Reference proteome</keyword>
<feature type="domain" description="EamA" evidence="3">
    <location>
        <begin position="7"/>
        <end position="134"/>
    </location>
</feature>
<sequence>MNSKIKIIYVMIIWGSIGVFARNIPVSPILLAFSRAIIALPVVYFFIRKNKQQLFSFIKKKSARPVMLSGMLIGLAWVALFMAFRFTSVANATLAYNMCPIYVLILAPLLLKEKLSSKQVLSVVIAFCGLILIVATSLNIQEANLMGILLGAVSGMFYAIIVLINRKFGSHIPTESATFIQLMMSAVILAPLVLFESPIQQWSSLDIHGIVMLCILGIVHTGLAYQMYFSSYKELSSATVALYSYLDPVFAIIFGVAILGEPFGMYQIIGGALILGSTLISYKHKNLVIVINNIPGGKNNEY</sequence>
<feature type="domain" description="EamA" evidence="3">
    <location>
        <begin position="146"/>
        <end position="281"/>
    </location>
</feature>
<protein>
    <submittedName>
        <fullName evidence="4">EamA family transporter</fullName>
    </submittedName>
</protein>
<dbReference type="EMBL" id="SPQQ01000005">
    <property type="protein sequence ID" value="TGE37218.1"/>
    <property type="molecule type" value="Genomic_DNA"/>
</dbReference>
<evidence type="ECO:0000313" key="4">
    <source>
        <dbReference type="EMBL" id="TGE37218.1"/>
    </source>
</evidence>
<keyword evidence="2" id="KW-0472">Membrane</keyword>
<feature type="transmembrane region" description="Helical" evidence="2">
    <location>
        <begin position="176"/>
        <end position="195"/>
    </location>
</feature>
<organism evidence="4 5">
    <name type="scientific">Desulfosporosinus fructosivorans</name>
    <dbReference type="NCBI Taxonomy" id="2018669"/>
    <lineage>
        <taxon>Bacteria</taxon>
        <taxon>Bacillati</taxon>
        <taxon>Bacillota</taxon>
        <taxon>Clostridia</taxon>
        <taxon>Eubacteriales</taxon>
        <taxon>Desulfitobacteriaceae</taxon>
        <taxon>Desulfosporosinus</taxon>
    </lineage>
</organism>
<proteinExistence type="inferred from homology"/>
<feature type="transmembrane region" description="Helical" evidence="2">
    <location>
        <begin position="120"/>
        <end position="140"/>
    </location>
</feature>
<feature type="transmembrane region" description="Helical" evidence="2">
    <location>
        <begin position="240"/>
        <end position="259"/>
    </location>
</feature>
<dbReference type="InterPro" id="IPR037185">
    <property type="entry name" value="EmrE-like"/>
</dbReference>
<feature type="transmembrane region" description="Helical" evidence="2">
    <location>
        <begin position="146"/>
        <end position="164"/>
    </location>
</feature>
<dbReference type="PANTHER" id="PTHR22911">
    <property type="entry name" value="ACYL-MALONYL CONDENSING ENZYME-RELATED"/>
    <property type="match status" value="1"/>
</dbReference>
<evidence type="ECO:0000256" key="2">
    <source>
        <dbReference type="SAM" id="Phobius"/>
    </source>
</evidence>
<dbReference type="PANTHER" id="PTHR22911:SF102">
    <property type="entry name" value="MEMBRANE PROTEIN"/>
    <property type="match status" value="1"/>
</dbReference>
<comment type="similarity">
    <text evidence="1">Belongs to the EamA transporter family.</text>
</comment>
<dbReference type="RefSeq" id="WP_135548181.1">
    <property type="nucleotide sequence ID" value="NZ_SPQQ01000005.1"/>
</dbReference>
<evidence type="ECO:0000259" key="3">
    <source>
        <dbReference type="Pfam" id="PF00892"/>
    </source>
</evidence>
<reference evidence="4 5" key="1">
    <citation type="submission" date="2019-03" db="EMBL/GenBank/DDBJ databases">
        <title>Draft Genome Sequence of Desulfosporosinus fructosivorans Strain 63.6F, Isolated from Marine Sediment in the Baltic Sea.</title>
        <authorList>
            <person name="Hausmann B."/>
            <person name="Vandieken V."/>
            <person name="Pjevac P."/>
            <person name="Schreck K."/>
            <person name="Herbold C.W."/>
            <person name="Loy A."/>
        </authorList>
    </citation>
    <scope>NUCLEOTIDE SEQUENCE [LARGE SCALE GENOMIC DNA]</scope>
    <source>
        <strain evidence="4 5">63.6F</strain>
    </source>
</reference>
<keyword evidence="2" id="KW-1133">Transmembrane helix</keyword>
<dbReference type="AlphaFoldDB" id="A0A4Z0R359"/>
<evidence type="ECO:0000256" key="1">
    <source>
        <dbReference type="ARBA" id="ARBA00007362"/>
    </source>
</evidence>
<accession>A0A4Z0R359</accession>
<feature type="transmembrane region" description="Helical" evidence="2">
    <location>
        <begin position="207"/>
        <end position="228"/>
    </location>
</feature>
<dbReference type="GO" id="GO:0016020">
    <property type="term" value="C:membrane"/>
    <property type="evidence" value="ECO:0007669"/>
    <property type="project" value="InterPro"/>
</dbReference>
<dbReference type="SUPFAM" id="SSF103481">
    <property type="entry name" value="Multidrug resistance efflux transporter EmrE"/>
    <property type="match status" value="2"/>
</dbReference>
<feature type="transmembrane region" description="Helical" evidence="2">
    <location>
        <begin position="94"/>
        <end position="111"/>
    </location>
</feature>
<feature type="transmembrane region" description="Helical" evidence="2">
    <location>
        <begin position="68"/>
        <end position="88"/>
    </location>
</feature>
<feature type="transmembrane region" description="Helical" evidence="2">
    <location>
        <begin position="265"/>
        <end position="282"/>
    </location>
</feature>
<dbReference type="OrthoDB" id="9814238at2"/>
<dbReference type="Gene3D" id="1.10.3730.20">
    <property type="match status" value="1"/>
</dbReference>
<feature type="transmembrane region" description="Helical" evidence="2">
    <location>
        <begin position="7"/>
        <end position="24"/>
    </location>
</feature>